<sequence length="590" mass="64987">MAVFVSKSLYCVERLKSVPYLKLPWLPEADLNHNLTNNQLDQKDLEGMSEYILAPRSWLQATKPIPSLGSCTECSLMRREGKDGIAAGHSFWGSAEEEKCEKAMAQIFLEKRRWGPEGEKEKKRISRNMDPRLGISGLGKPRRGPRRCATGGPFFWNGRYIHSRPPSGEVKKSIRTESTRAEDDGFRKEELRLCSLLGISGIRLEGSPHLPPVAAGRSRTAAETLSCGGMERGCVDGSDSRWLMLLPGGQTHTRNARHTRTHTLRMRLAICVGNVGARHEGVLSRRGPIDDERARSVIGGHIMVATVAVVVYFADRGQKNNKYRRHQITIPRNAVQMFIKGRCPFRPSQLENGQQSLSNDAYQRIATAENVTVIRSQAEFGHGPSVGKRGGVWDGHVFVDASPFSPTSYSLAMARRPVFATAGTATTGERERERERERAAVPRFGLQSASGVSILAYATPSPAMTMPARGGGAALIVSVPMAGFGGEFLNECVCVRTGLFLIIHYPPRYAVYRGHCGEKAKIWMSADTSSDEENSNQGDEMTTTGKVMANSKQSLGRAHSVISIGPTNIEATDWDARLQWLLLLHFSLTL</sequence>
<name>A0AAI9VFT8_9PEZI</name>
<evidence type="ECO:0000313" key="3">
    <source>
        <dbReference type="Proteomes" id="UP001239213"/>
    </source>
</evidence>
<accession>A0AAI9VFT8</accession>
<evidence type="ECO:0000256" key="1">
    <source>
        <dbReference type="SAM" id="MobiDB-lite"/>
    </source>
</evidence>
<feature type="compositionally biased region" description="Basic and acidic residues" evidence="1">
    <location>
        <begin position="118"/>
        <end position="130"/>
    </location>
</feature>
<proteinExistence type="predicted"/>
<keyword evidence="3" id="KW-1185">Reference proteome</keyword>
<dbReference type="EMBL" id="MPDP01000093">
    <property type="protein sequence ID" value="KAK1482103.1"/>
    <property type="molecule type" value="Genomic_DNA"/>
</dbReference>
<organism evidence="2 3">
    <name type="scientific">Colletotrichum cuscutae</name>
    <dbReference type="NCBI Taxonomy" id="1209917"/>
    <lineage>
        <taxon>Eukaryota</taxon>
        <taxon>Fungi</taxon>
        <taxon>Dikarya</taxon>
        <taxon>Ascomycota</taxon>
        <taxon>Pezizomycotina</taxon>
        <taxon>Sordariomycetes</taxon>
        <taxon>Hypocreomycetidae</taxon>
        <taxon>Glomerellales</taxon>
        <taxon>Glomerellaceae</taxon>
        <taxon>Colletotrichum</taxon>
        <taxon>Colletotrichum acutatum species complex</taxon>
    </lineage>
</organism>
<reference evidence="2" key="1">
    <citation type="submission" date="2016-11" db="EMBL/GenBank/DDBJ databases">
        <title>The genome sequence of Colletotrichum cuscutae.</title>
        <authorList>
            <person name="Baroncelli R."/>
        </authorList>
    </citation>
    <scope>NUCLEOTIDE SEQUENCE</scope>
    <source>
        <strain evidence="2">IMI 304802</strain>
    </source>
</reference>
<protein>
    <submittedName>
        <fullName evidence="2">Uncharacterized protein</fullName>
    </submittedName>
</protein>
<evidence type="ECO:0000313" key="2">
    <source>
        <dbReference type="EMBL" id="KAK1482103.1"/>
    </source>
</evidence>
<dbReference type="AlphaFoldDB" id="A0AAI9VFT8"/>
<gene>
    <name evidence="2" type="ORF">CCUS01_15853</name>
</gene>
<comment type="caution">
    <text evidence="2">The sequence shown here is derived from an EMBL/GenBank/DDBJ whole genome shotgun (WGS) entry which is preliminary data.</text>
</comment>
<dbReference type="Proteomes" id="UP001239213">
    <property type="component" value="Unassembled WGS sequence"/>
</dbReference>
<feature type="region of interest" description="Disordered" evidence="1">
    <location>
        <begin position="118"/>
        <end position="146"/>
    </location>
</feature>